<dbReference type="InterPro" id="IPR050109">
    <property type="entry name" value="HTH-type_TetR-like_transc_reg"/>
</dbReference>
<dbReference type="GO" id="GO:0006355">
    <property type="term" value="P:regulation of DNA-templated transcription"/>
    <property type="evidence" value="ECO:0007669"/>
    <property type="project" value="UniProtKB-ARBA"/>
</dbReference>
<dbReference type="OrthoDB" id="9800152at2"/>
<dbReference type="PANTHER" id="PTHR30328:SF54">
    <property type="entry name" value="HTH-TYPE TRANSCRIPTIONAL REPRESSOR SCO4008"/>
    <property type="match status" value="1"/>
</dbReference>
<dbReference type="InterPro" id="IPR001647">
    <property type="entry name" value="HTH_TetR"/>
</dbReference>
<dbReference type="InterPro" id="IPR036271">
    <property type="entry name" value="Tet_transcr_reg_TetR-rel_C_sf"/>
</dbReference>
<evidence type="ECO:0000259" key="4">
    <source>
        <dbReference type="PROSITE" id="PS50977"/>
    </source>
</evidence>
<reference evidence="5 6" key="1">
    <citation type="journal article" date="2018" name="ACS Chem. Biol.">
        <title>Ketoreductase domain dysfunction expands chemodiversity: malyngamide biosynthesis in the cyanobacterium Okeania hirsuta.</title>
        <authorList>
            <person name="Moss N.A."/>
            <person name="Leao T."/>
            <person name="Rankin M."/>
            <person name="McCullough T.M."/>
            <person name="Qu P."/>
            <person name="Korobeynikov A."/>
            <person name="Smith J.L."/>
            <person name="Gerwick L."/>
            <person name="Gerwick W.H."/>
        </authorList>
    </citation>
    <scope>NUCLEOTIDE SEQUENCE [LARGE SCALE GENOMIC DNA]</scope>
    <source>
        <strain evidence="5 6">PAB10Feb10-1</strain>
    </source>
</reference>
<gene>
    <name evidence="5" type="ORF">D5R40_18690</name>
</gene>
<keyword evidence="1 2" id="KW-0238">DNA-binding</keyword>
<keyword evidence="6" id="KW-1185">Reference proteome</keyword>
<evidence type="ECO:0000256" key="2">
    <source>
        <dbReference type="PROSITE-ProRule" id="PRU00335"/>
    </source>
</evidence>
<evidence type="ECO:0000313" key="6">
    <source>
        <dbReference type="Proteomes" id="UP000269154"/>
    </source>
</evidence>
<evidence type="ECO:0000256" key="3">
    <source>
        <dbReference type="SAM" id="MobiDB-lite"/>
    </source>
</evidence>
<feature type="compositionally biased region" description="Basic residues" evidence="3">
    <location>
        <begin position="1"/>
        <end position="15"/>
    </location>
</feature>
<proteinExistence type="predicted"/>
<dbReference type="Gene3D" id="1.10.357.10">
    <property type="entry name" value="Tetracycline Repressor, domain 2"/>
    <property type="match status" value="1"/>
</dbReference>
<dbReference type="PRINTS" id="PR00455">
    <property type="entry name" value="HTHTETR"/>
</dbReference>
<dbReference type="AlphaFoldDB" id="A0A3N6P494"/>
<dbReference type="SUPFAM" id="SSF48498">
    <property type="entry name" value="Tetracyclin repressor-like, C-terminal domain"/>
    <property type="match status" value="1"/>
</dbReference>
<dbReference type="EMBL" id="RCBY01000112">
    <property type="protein sequence ID" value="RQH37016.1"/>
    <property type="molecule type" value="Genomic_DNA"/>
</dbReference>
<protein>
    <submittedName>
        <fullName evidence="5">TetR/AcrR family transcriptional regulator</fullName>
    </submittedName>
</protein>
<feature type="DNA-binding region" description="H-T-H motif" evidence="2">
    <location>
        <begin position="44"/>
        <end position="63"/>
    </location>
</feature>
<dbReference type="GO" id="GO:0003677">
    <property type="term" value="F:DNA binding"/>
    <property type="evidence" value="ECO:0007669"/>
    <property type="project" value="UniProtKB-UniRule"/>
</dbReference>
<evidence type="ECO:0000256" key="1">
    <source>
        <dbReference type="ARBA" id="ARBA00023125"/>
    </source>
</evidence>
<organism evidence="5 6">
    <name type="scientific">Okeania hirsuta</name>
    <dbReference type="NCBI Taxonomy" id="1458930"/>
    <lineage>
        <taxon>Bacteria</taxon>
        <taxon>Bacillati</taxon>
        <taxon>Cyanobacteriota</taxon>
        <taxon>Cyanophyceae</taxon>
        <taxon>Oscillatoriophycideae</taxon>
        <taxon>Oscillatoriales</taxon>
        <taxon>Microcoleaceae</taxon>
        <taxon>Okeania</taxon>
    </lineage>
</organism>
<dbReference type="SUPFAM" id="SSF46689">
    <property type="entry name" value="Homeodomain-like"/>
    <property type="match status" value="1"/>
</dbReference>
<feature type="region of interest" description="Disordered" evidence="3">
    <location>
        <begin position="1"/>
        <end position="21"/>
    </location>
</feature>
<dbReference type="PANTHER" id="PTHR30328">
    <property type="entry name" value="TRANSCRIPTIONAL REPRESSOR"/>
    <property type="match status" value="1"/>
</dbReference>
<accession>A0A3N6P494</accession>
<sequence>MKHQGKKKPSPKKKERLRDREATKAEILDAAEEEFAKYGLAGAKIDAIAARTGVTKAMIYYYFKSKDALYQEVFQRLVRELNQMIQQSHLEQLPAEVALKMVIHSAITYKASHPYRGRLWFHEAIQNQGKYGKLTAWQDSFVFLMDILERGIAEGSFRQVDPFLTTINILGICVFYFDAQENLSYLKPDRQLLSQEMIEKQTQEAINLVLGGVLLYSENSGKV</sequence>
<evidence type="ECO:0000313" key="5">
    <source>
        <dbReference type="EMBL" id="RQH37016.1"/>
    </source>
</evidence>
<dbReference type="InterPro" id="IPR041474">
    <property type="entry name" value="NicS_C"/>
</dbReference>
<dbReference type="Pfam" id="PF17938">
    <property type="entry name" value="TetR_C_29"/>
    <property type="match status" value="1"/>
</dbReference>
<dbReference type="InterPro" id="IPR009057">
    <property type="entry name" value="Homeodomain-like_sf"/>
</dbReference>
<dbReference type="Proteomes" id="UP000269154">
    <property type="component" value="Unassembled WGS sequence"/>
</dbReference>
<name>A0A3N6P494_9CYAN</name>
<comment type="caution">
    <text evidence="5">The sequence shown here is derived from an EMBL/GenBank/DDBJ whole genome shotgun (WGS) entry which is preliminary data.</text>
</comment>
<dbReference type="PROSITE" id="PS50977">
    <property type="entry name" value="HTH_TETR_2"/>
    <property type="match status" value="1"/>
</dbReference>
<feature type="domain" description="HTH tetR-type" evidence="4">
    <location>
        <begin position="21"/>
        <end position="81"/>
    </location>
</feature>
<dbReference type="Pfam" id="PF00440">
    <property type="entry name" value="TetR_N"/>
    <property type="match status" value="1"/>
</dbReference>